<accession>A0A1Y1BAY0</accession>
<feature type="signal peptide" evidence="1">
    <location>
        <begin position="1"/>
        <end position="22"/>
    </location>
</feature>
<evidence type="ECO:0000256" key="1">
    <source>
        <dbReference type="SAM" id="SignalP"/>
    </source>
</evidence>
<dbReference type="EMBL" id="AP014861">
    <property type="protein sequence ID" value="BAX57055.1"/>
    <property type="molecule type" value="Genomic_DNA"/>
</dbReference>
<evidence type="ECO:0000313" key="2">
    <source>
        <dbReference type="EMBL" id="BAX57055.1"/>
    </source>
</evidence>
<keyword evidence="2" id="KW-0614">Plasmid</keyword>
<dbReference type="AlphaFoldDB" id="A0A1Y1BAY0"/>
<name>A0A1Y1BAY0_VIBPH</name>
<keyword evidence="1" id="KW-0732">Signal</keyword>
<geneLocation type="plasmid" evidence="2">
    <name>pVPE61b</name>
</geneLocation>
<sequence>MMNKLARTVLCGVLLSSPFAFSAAVTGKISGDRLQWFSGSDNGEFLVSTQFDRIGGLPRTTQWFPGTFSTSTSKTLTLTSETGEVISVPAVLAGVTYQLAGGFTEDTVPPVAPICSESILGAQTTVIDRGGNFCVASKSAKYKSAVEPFNQYQPILKLERSALIQAFEGKPTGTYSGVISGILRYGFYVNASDGALTYRNIPVTFSVQLRHIGSYISNITVLGTGHIVPKYDTYNHTAEGETGYKVTASGAFETGIRFRFTGKDDNDYTLKPMARIGSAKAVPYSVSCNKCTPGALLVEDGLLQHPESWIKIEETGKSVSFDLNISYKDVKAEDVVEGTYRDSFTLMLEVIL</sequence>
<feature type="chain" id="PRO_5010991812" description="Fimbrial protein" evidence="1">
    <location>
        <begin position="23"/>
        <end position="352"/>
    </location>
</feature>
<proteinExistence type="predicted"/>
<evidence type="ECO:0008006" key="3">
    <source>
        <dbReference type="Google" id="ProtNLM"/>
    </source>
</evidence>
<organism evidence="2">
    <name type="scientific">Vibrio parahaemolyticus</name>
    <dbReference type="NCBI Taxonomy" id="670"/>
    <lineage>
        <taxon>Bacteria</taxon>
        <taxon>Pseudomonadati</taxon>
        <taxon>Pseudomonadota</taxon>
        <taxon>Gammaproteobacteria</taxon>
        <taxon>Vibrionales</taxon>
        <taxon>Vibrionaceae</taxon>
        <taxon>Vibrio</taxon>
    </lineage>
</organism>
<reference evidence="2" key="1">
    <citation type="journal article" date="2017" name="Infect. Genet. Evol.">
        <title>Plasmid dynamics in Vibrio parahaemolyticus strains related to shrimp Acute Hepatopancreatic Necrosis Syndrome (AHPNS).</title>
        <authorList>
            <person name="Theethakaew C."/>
            <person name="Nakamura S."/>
            <person name="Motooka D."/>
            <person name="Matsuda S."/>
            <person name="Kodama T."/>
            <person name="Chonsin K."/>
            <person name="Suthienkul O."/>
            <person name="Iida T."/>
        </authorList>
    </citation>
    <scope>NUCLEOTIDE SEQUENCE</scope>
    <source>
        <strain evidence="2">VPE61</strain>
        <plasmid evidence="2">pVPE61b</plasmid>
    </source>
</reference>
<protein>
    <recommendedName>
        <fullName evidence="3">Fimbrial protein</fullName>
    </recommendedName>
</protein>
<dbReference type="RefSeq" id="WP_044140000.1">
    <property type="nucleotide sequence ID" value="NZ_AP014859.1"/>
</dbReference>